<proteinExistence type="predicted"/>
<organism evidence="1 2">
    <name type="scientific">Nonomuraea solani</name>
    <dbReference type="NCBI Taxonomy" id="1144553"/>
    <lineage>
        <taxon>Bacteria</taxon>
        <taxon>Bacillati</taxon>
        <taxon>Actinomycetota</taxon>
        <taxon>Actinomycetes</taxon>
        <taxon>Streptosporangiales</taxon>
        <taxon>Streptosporangiaceae</taxon>
        <taxon>Nonomuraea</taxon>
    </lineage>
</organism>
<evidence type="ECO:0000313" key="2">
    <source>
        <dbReference type="Proteomes" id="UP000236732"/>
    </source>
</evidence>
<accession>A0A1H6DYU5</accession>
<name>A0A1H6DYU5_9ACTN</name>
<keyword evidence="2" id="KW-1185">Reference proteome</keyword>
<dbReference type="AlphaFoldDB" id="A0A1H6DYU5"/>
<evidence type="ECO:0000313" key="1">
    <source>
        <dbReference type="EMBL" id="SEG90331.1"/>
    </source>
</evidence>
<protein>
    <submittedName>
        <fullName evidence="1">Uncharacterized protein</fullName>
    </submittedName>
</protein>
<gene>
    <name evidence="1" type="ORF">SAMN05444920_1075</name>
</gene>
<reference evidence="1 2" key="1">
    <citation type="submission" date="2016-10" db="EMBL/GenBank/DDBJ databases">
        <authorList>
            <person name="de Groot N.N."/>
        </authorList>
    </citation>
    <scope>NUCLEOTIDE SEQUENCE [LARGE SCALE GENOMIC DNA]</scope>
    <source>
        <strain evidence="1 2">CGMCC 4.7037</strain>
    </source>
</reference>
<dbReference type="Proteomes" id="UP000236732">
    <property type="component" value="Unassembled WGS sequence"/>
</dbReference>
<dbReference type="EMBL" id="FNVT01000007">
    <property type="protein sequence ID" value="SEG90331.1"/>
    <property type="molecule type" value="Genomic_DNA"/>
</dbReference>
<sequence>MSADQWIGKDLEGLDGNRVRWATRSEGQPAGALSKWLDATQTA</sequence>